<feature type="domain" description="DUF427" evidence="1">
    <location>
        <begin position="4"/>
        <end position="88"/>
    </location>
</feature>
<dbReference type="PANTHER" id="PTHR34310:SF5">
    <property type="entry name" value="DUF427 DOMAIN PROTEIN (AFU_ORTHOLOGUE AFUA_3G02220)"/>
    <property type="match status" value="1"/>
</dbReference>
<dbReference type="PANTHER" id="PTHR34310">
    <property type="entry name" value="DUF427 DOMAIN PROTEIN (AFU_ORTHOLOGUE AFUA_3G02220)"/>
    <property type="match status" value="1"/>
</dbReference>
<organism evidence="2 3">
    <name type="scientific">Saccharothrix syringae</name>
    <name type="common">Nocardiopsis syringae</name>
    <dbReference type="NCBI Taxonomy" id="103733"/>
    <lineage>
        <taxon>Bacteria</taxon>
        <taxon>Bacillati</taxon>
        <taxon>Actinomycetota</taxon>
        <taxon>Actinomycetes</taxon>
        <taxon>Pseudonocardiales</taxon>
        <taxon>Pseudonocardiaceae</taxon>
        <taxon>Saccharothrix</taxon>
    </lineage>
</organism>
<dbReference type="EMBL" id="CP034550">
    <property type="protein sequence ID" value="QFZ23771.1"/>
    <property type="molecule type" value="Genomic_DNA"/>
</dbReference>
<dbReference type="InterPro" id="IPR007361">
    <property type="entry name" value="DUF427"/>
</dbReference>
<keyword evidence="3" id="KW-1185">Reference proteome</keyword>
<dbReference type="Gene3D" id="2.170.150.40">
    <property type="entry name" value="Domain of unknown function (DUF427)"/>
    <property type="match status" value="1"/>
</dbReference>
<evidence type="ECO:0000259" key="1">
    <source>
        <dbReference type="Pfam" id="PF04248"/>
    </source>
</evidence>
<dbReference type="AlphaFoldDB" id="A0A5Q0HC60"/>
<accession>A0A5Q0HC60</accession>
<reference evidence="3" key="1">
    <citation type="journal article" date="2021" name="Curr. Microbiol.">
        <title>Complete genome of nocamycin-producing strain Saccharothrix syringae NRRL B-16468 reveals the biosynthetic potential for secondary metabolites.</title>
        <authorList>
            <person name="Mo X."/>
            <person name="Yang S."/>
        </authorList>
    </citation>
    <scope>NUCLEOTIDE SEQUENCE [LARGE SCALE GENOMIC DNA]</scope>
    <source>
        <strain evidence="3">ATCC 51364 / DSM 43886 / JCM 6844 / KCTC 9398 / NBRC 14523 / NRRL B-16468 / INA 2240</strain>
    </source>
</reference>
<proteinExistence type="predicted"/>
<protein>
    <submittedName>
        <fullName evidence="2">DUF427 domain-containing protein</fullName>
    </submittedName>
</protein>
<dbReference type="InterPro" id="IPR038694">
    <property type="entry name" value="DUF427_sf"/>
</dbReference>
<dbReference type="Pfam" id="PF04248">
    <property type="entry name" value="NTP_transf_9"/>
    <property type="match status" value="1"/>
</dbReference>
<dbReference type="OrthoDB" id="285364at2"/>
<dbReference type="KEGG" id="ssyi:EKG83_45665"/>
<dbReference type="RefSeq" id="WP_033428324.1">
    <property type="nucleotide sequence ID" value="NZ_CP034550.1"/>
</dbReference>
<name>A0A5Q0HC60_SACSY</name>
<sequence>MAIARWNGEVIAESEKTEIVEGNHYFPVESVHEQFLRPSETTSVCPWKGTANYYTLSVNGQENPDAAWYYAEPKEAAANIRGHVAFWRGVEVSD</sequence>
<dbReference type="Proteomes" id="UP000325787">
    <property type="component" value="Chromosome"/>
</dbReference>
<evidence type="ECO:0000313" key="2">
    <source>
        <dbReference type="EMBL" id="QFZ23771.1"/>
    </source>
</evidence>
<gene>
    <name evidence="2" type="ORF">EKG83_45665</name>
</gene>
<evidence type="ECO:0000313" key="3">
    <source>
        <dbReference type="Proteomes" id="UP000325787"/>
    </source>
</evidence>